<dbReference type="InterPro" id="IPR000953">
    <property type="entry name" value="Chromo/chromo_shadow_dom"/>
</dbReference>
<comment type="caution">
    <text evidence="4">The sequence shown here is derived from an EMBL/GenBank/DDBJ whole genome shotgun (WGS) entry which is preliminary data.</text>
</comment>
<keyword evidence="5" id="KW-1185">Reference proteome</keyword>
<feature type="region of interest" description="Disordered" evidence="2">
    <location>
        <begin position="316"/>
        <end position="379"/>
    </location>
</feature>
<dbReference type="Gene3D" id="2.40.50.40">
    <property type="match status" value="1"/>
</dbReference>
<sequence>SPVGSTNDAHEGSSISRPPPRDIYDVSNAPVTPINPKERVNGVWSGRKQPPKTPKSVSQVSPKPVSQASPKPTSQASPKPAPQASPKPALQASPKPALQASPKPVSPAAPEPASQQESRPKVQSPPEPAPQQAPKPKPQASVTPRKGISSPVACVHYQVSFQIEKGDWVVRLREPDAPKLDEGDTWDGPFQVQDHPRADVENGDTKPTLVKLKIPTDTMADPWTDPKRLVPVHSTAAAADAPARGVLHLSKGTSVFLNLATKPNKSKKDRGMFTVGKLRGKEVHAKGLVKYLVHWAEYPDEDDSWEEAEGIPDEFKEQWEKLHASDGTSAAGKEATDSTPNLGGSGKAAKRGEGTAPEGHQGREGSATKRRRTARAAGL</sequence>
<feature type="domain" description="Chromo" evidence="3">
    <location>
        <begin position="273"/>
        <end position="311"/>
    </location>
</feature>
<comment type="subunit">
    <text evidence="1">Component of the NuA4 histone acetyltransferase complex.</text>
</comment>
<dbReference type="InterPro" id="IPR023780">
    <property type="entry name" value="Chromo_domain"/>
</dbReference>
<feature type="compositionally biased region" description="Pro residues" evidence="2">
    <location>
        <begin position="123"/>
        <end position="137"/>
    </location>
</feature>
<protein>
    <recommendedName>
        <fullName evidence="3">Chromo domain-containing protein</fullName>
    </recommendedName>
</protein>
<accession>A0A9P8L532</accession>
<feature type="region of interest" description="Disordered" evidence="2">
    <location>
        <begin position="1"/>
        <end position="148"/>
    </location>
</feature>
<evidence type="ECO:0000259" key="3">
    <source>
        <dbReference type="PROSITE" id="PS50013"/>
    </source>
</evidence>
<evidence type="ECO:0000313" key="4">
    <source>
        <dbReference type="EMBL" id="KAH0551651.1"/>
    </source>
</evidence>
<feature type="compositionally biased region" description="Low complexity" evidence="2">
    <location>
        <begin position="54"/>
        <end position="78"/>
    </location>
</feature>
<dbReference type="PROSITE" id="PS50013">
    <property type="entry name" value="CHROMO_2"/>
    <property type="match status" value="1"/>
</dbReference>
<feature type="compositionally biased region" description="Basic and acidic residues" evidence="2">
    <location>
        <begin position="194"/>
        <end position="204"/>
    </location>
</feature>
<evidence type="ECO:0000256" key="1">
    <source>
        <dbReference type="ARBA" id="ARBA00011353"/>
    </source>
</evidence>
<reference evidence="4" key="1">
    <citation type="submission" date="2021-03" db="EMBL/GenBank/DDBJ databases">
        <title>Comparative genomics and phylogenomic investigation of the class Geoglossomycetes provide insights into ecological specialization and systematics.</title>
        <authorList>
            <person name="Melie T."/>
            <person name="Pirro S."/>
            <person name="Miller A.N."/>
            <person name="Quandt A."/>
        </authorList>
    </citation>
    <scope>NUCLEOTIDE SEQUENCE</scope>
    <source>
        <strain evidence="4">CAQ_001_2017</strain>
    </source>
</reference>
<dbReference type="GO" id="GO:0006338">
    <property type="term" value="P:chromatin remodeling"/>
    <property type="evidence" value="ECO:0007669"/>
    <property type="project" value="UniProtKB-ARBA"/>
</dbReference>
<evidence type="ECO:0000256" key="2">
    <source>
        <dbReference type="SAM" id="MobiDB-lite"/>
    </source>
</evidence>
<gene>
    <name evidence="4" type="ORF">GP486_007131</name>
</gene>
<name>A0A9P8L532_9PEZI</name>
<dbReference type="Proteomes" id="UP000750711">
    <property type="component" value="Unassembled WGS sequence"/>
</dbReference>
<evidence type="ECO:0000313" key="5">
    <source>
        <dbReference type="Proteomes" id="UP000750711"/>
    </source>
</evidence>
<feature type="region of interest" description="Disordered" evidence="2">
    <location>
        <begin position="177"/>
        <end position="207"/>
    </location>
</feature>
<dbReference type="EMBL" id="JAGHQM010001854">
    <property type="protein sequence ID" value="KAH0551651.1"/>
    <property type="molecule type" value="Genomic_DNA"/>
</dbReference>
<feature type="compositionally biased region" description="Low complexity" evidence="2">
    <location>
        <begin position="86"/>
        <end position="100"/>
    </location>
</feature>
<feature type="compositionally biased region" description="Basic residues" evidence="2">
    <location>
        <begin position="368"/>
        <end position="379"/>
    </location>
</feature>
<organism evidence="4 5">
    <name type="scientific">Trichoglossum hirsutum</name>
    <dbReference type="NCBI Taxonomy" id="265104"/>
    <lineage>
        <taxon>Eukaryota</taxon>
        <taxon>Fungi</taxon>
        <taxon>Dikarya</taxon>
        <taxon>Ascomycota</taxon>
        <taxon>Pezizomycotina</taxon>
        <taxon>Geoglossomycetes</taxon>
        <taxon>Geoglossales</taxon>
        <taxon>Geoglossaceae</taxon>
        <taxon>Trichoglossum</taxon>
    </lineage>
</organism>
<dbReference type="AlphaFoldDB" id="A0A9P8L532"/>
<dbReference type="SUPFAM" id="SSF54160">
    <property type="entry name" value="Chromo domain-like"/>
    <property type="match status" value="1"/>
</dbReference>
<feature type="non-terminal residue" evidence="4">
    <location>
        <position position="1"/>
    </location>
</feature>
<dbReference type="Pfam" id="PF00385">
    <property type="entry name" value="Chromo"/>
    <property type="match status" value="1"/>
</dbReference>
<dbReference type="InterPro" id="IPR016197">
    <property type="entry name" value="Chromo-like_dom_sf"/>
</dbReference>
<proteinExistence type="predicted"/>